<comment type="catalytic activity">
    <reaction evidence="11">
        <text>L-seryl-[protein] + ATP = O-phospho-L-seryl-[protein] + ADP + H(+)</text>
        <dbReference type="Rhea" id="RHEA:17989"/>
        <dbReference type="Rhea" id="RHEA-COMP:9863"/>
        <dbReference type="Rhea" id="RHEA-COMP:11604"/>
        <dbReference type="ChEBI" id="CHEBI:15378"/>
        <dbReference type="ChEBI" id="CHEBI:29999"/>
        <dbReference type="ChEBI" id="CHEBI:30616"/>
        <dbReference type="ChEBI" id="CHEBI:83421"/>
        <dbReference type="ChEBI" id="CHEBI:456216"/>
        <dbReference type="EC" id="2.7.11.1"/>
    </reaction>
</comment>
<evidence type="ECO:0000256" key="8">
    <source>
        <dbReference type="ARBA" id="ARBA00022840"/>
    </source>
</evidence>
<dbReference type="SUPFAM" id="SSF56112">
    <property type="entry name" value="Protein kinase-like (PK-like)"/>
    <property type="match status" value="1"/>
</dbReference>
<keyword evidence="3 13" id="KW-0723">Serine/threonine-protein kinase</keyword>
<keyword evidence="7 13" id="KW-0418">Kinase</keyword>
<evidence type="ECO:0000256" key="9">
    <source>
        <dbReference type="ARBA" id="ARBA00022842"/>
    </source>
</evidence>
<dbReference type="InterPro" id="IPR011009">
    <property type="entry name" value="Kinase-like_dom_sf"/>
</dbReference>
<dbReference type="Proteomes" id="UP000055060">
    <property type="component" value="Unassembled WGS sequence"/>
</dbReference>
<reference evidence="13" key="1">
    <citation type="submission" date="2015-07" db="EMBL/GenBank/DDBJ databases">
        <title>Draft Genome Sequences of Anaerolinea thermolimosa IMO-1, Bellilinea caldifistulae GOMI-1, Leptolinea tardivitalis YMTK-2, Levilinea saccharolytica KIBI-1,Longilinea arvoryzae KOME-1, Previously Described as Members of the Anaerolineaceae (Chloroflexi).</title>
        <authorList>
            <person name="Sekiguchi Y."/>
            <person name="Ohashi A."/>
            <person name="Matsuura N."/>
            <person name="Tourlousse M.D."/>
        </authorList>
    </citation>
    <scope>NUCLEOTIDE SEQUENCE [LARGE SCALE GENOMIC DNA]</scope>
    <source>
        <strain evidence="13">KOME-1</strain>
    </source>
</reference>
<evidence type="ECO:0000256" key="10">
    <source>
        <dbReference type="ARBA" id="ARBA00047899"/>
    </source>
</evidence>
<evidence type="ECO:0000256" key="11">
    <source>
        <dbReference type="ARBA" id="ARBA00048679"/>
    </source>
</evidence>
<dbReference type="InterPro" id="IPR051272">
    <property type="entry name" value="RIO-type_Ser/Thr_kinase"/>
</dbReference>
<proteinExistence type="inferred from homology"/>
<dbReference type="GO" id="GO:0004674">
    <property type="term" value="F:protein serine/threonine kinase activity"/>
    <property type="evidence" value="ECO:0007669"/>
    <property type="project" value="UniProtKB-KW"/>
</dbReference>
<evidence type="ECO:0000259" key="12">
    <source>
        <dbReference type="SMART" id="SM00090"/>
    </source>
</evidence>
<comment type="similarity">
    <text evidence="1">Belongs to the protein kinase superfamily. RIO-type Ser/Thr kinase family.</text>
</comment>
<keyword evidence="9" id="KW-0460">Magnesium</keyword>
<name>A0A0S7BAY5_9CHLR</name>
<sequence>MTKLNPKFFTDEELSIYQDPRDRRDHETAPRLKKHGRHVQGTALPNKKKAQVAVNELIDRGGGGLVAPDEVFRPSFQSSFHEREWILDYLGAFYDVGLISDVIAKVKGGKEANVYCCTSHGPRGDELVAAKLYRPRMFRNLRNDARYRAGRVVLDEYGKEVHDPKSLIAVKNGTNFGKGLSHFSWLMHEYQTLEILFKAGLDVPRPLACGDNTILMEYLGEATAPAPTLNEVTLDRREAQRVFDRLMDNVARMLKLRRIHGDLSAYNVLYWEGEFRIIDFPQAVDPFTNRDGFDIFRRDVTRLCQYFTRYGMRSDPQQLAAELWESSKLLVPTAPEGWEDDLGEDE</sequence>
<evidence type="ECO:0000256" key="6">
    <source>
        <dbReference type="ARBA" id="ARBA00022741"/>
    </source>
</evidence>
<keyword evidence="5" id="KW-0479">Metal-binding</keyword>
<organism evidence="13">
    <name type="scientific">Longilinea arvoryzae</name>
    <dbReference type="NCBI Taxonomy" id="360412"/>
    <lineage>
        <taxon>Bacteria</taxon>
        <taxon>Bacillati</taxon>
        <taxon>Chloroflexota</taxon>
        <taxon>Anaerolineae</taxon>
        <taxon>Anaerolineales</taxon>
        <taxon>Anaerolineaceae</taxon>
        <taxon>Longilinea</taxon>
    </lineage>
</organism>
<evidence type="ECO:0000256" key="2">
    <source>
        <dbReference type="ARBA" id="ARBA00012513"/>
    </source>
</evidence>
<dbReference type="GO" id="GO:0005524">
    <property type="term" value="F:ATP binding"/>
    <property type="evidence" value="ECO:0007669"/>
    <property type="project" value="UniProtKB-KW"/>
</dbReference>
<dbReference type="EMBL" id="DF967972">
    <property type="protein sequence ID" value="GAP12333.1"/>
    <property type="molecule type" value="Genomic_DNA"/>
</dbReference>
<dbReference type="OrthoDB" id="9795258at2"/>
<dbReference type="SMART" id="SM00090">
    <property type="entry name" value="RIO"/>
    <property type="match status" value="1"/>
</dbReference>
<evidence type="ECO:0000256" key="1">
    <source>
        <dbReference type="ARBA" id="ARBA00009196"/>
    </source>
</evidence>
<dbReference type="InterPro" id="IPR018934">
    <property type="entry name" value="RIO_dom"/>
</dbReference>
<dbReference type="RefSeq" id="WP_075071770.1">
    <property type="nucleotide sequence ID" value="NZ_DF967972.1"/>
</dbReference>
<dbReference type="Gene3D" id="3.30.200.20">
    <property type="entry name" value="Phosphorylase Kinase, domain 1"/>
    <property type="match status" value="1"/>
</dbReference>
<evidence type="ECO:0000256" key="4">
    <source>
        <dbReference type="ARBA" id="ARBA00022679"/>
    </source>
</evidence>
<evidence type="ECO:0000313" key="13">
    <source>
        <dbReference type="EMBL" id="GAP12333.1"/>
    </source>
</evidence>
<gene>
    <name evidence="13" type="ORF">LARV_00066</name>
</gene>
<protein>
    <recommendedName>
        <fullName evidence="2">non-specific serine/threonine protein kinase</fullName>
        <ecNumber evidence="2">2.7.11.1</ecNumber>
    </recommendedName>
</protein>
<dbReference type="EC" id="2.7.11.1" evidence="2"/>
<evidence type="ECO:0000256" key="3">
    <source>
        <dbReference type="ARBA" id="ARBA00022527"/>
    </source>
</evidence>
<accession>A0A0S7BAY5</accession>
<keyword evidence="6" id="KW-0547">Nucleotide-binding</keyword>
<dbReference type="GO" id="GO:0046872">
    <property type="term" value="F:metal ion binding"/>
    <property type="evidence" value="ECO:0007669"/>
    <property type="project" value="UniProtKB-KW"/>
</dbReference>
<comment type="catalytic activity">
    <reaction evidence="10">
        <text>L-threonyl-[protein] + ATP = O-phospho-L-threonyl-[protein] + ADP + H(+)</text>
        <dbReference type="Rhea" id="RHEA:46608"/>
        <dbReference type="Rhea" id="RHEA-COMP:11060"/>
        <dbReference type="Rhea" id="RHEA-COMP:11605"/>
        <dbReference type="ChEBI" id="CHEBI:15378"/>
        <dbReference type="ChEBI" id="CHEBI:30013"/>
        <dbReference type="ChEBI" id="CHEBI:30616"/>
        <dbReference type="ChEBI" id="CHEBI:61977"/>
        <dbReference type="ChEBI" id="CHEBI:456216"/>
        <dbReference type="EC" id="2.7.11.1"/>
    </reaction>
</comment>
<feature type="domain" description="RIO kinase" evidence="12">
    <location>
        <begin position="69"/>
        <end position="325"/>
    </location>
</feature>
<dbReference type="InterPro" id="IPR000687">
    <property type="entry name" value="RIO_kinase"/>
</dbReference>
<keyword evidence="14" id="KW-1185">Reference proteome</keyword>
<dbReference type="PANTHER" id="PTHR45723">
    <property type="entry name" value="SERINE/THREONINE-PROTEIN KINASE RIO1"/>
    <property type="match status" value="1"/>
</dbReference>
<dbReference type="STRING" id="360412.LARV_00066"/>
<evidence type="ECO:0000256" key="7">
    <source>
        <dbReference type="ARBA" id="ARBA00022777"/>
    </source>
</evidence>
<dbReference type="Pfam" id="PF01163">
    <property type="entry name" value="RIO1"/>
    <property type="match status" value="1"/>
</dbReference>
<evidence type="ECO:0000313" key="14">
    <source>
        <dbReference type="Proteomes" id="UP000055060"/>
    </source>
</evidence>
<dbReference type="Gene3D" id="1.10.510.10">
    <property type="entry name" value="Transferase(Phosphotransferase) domain 1"/>
    <property type="match status" value="1"/>
</dbReference>
<dbReference type="AlphaFoldDB" id="A0A0S7BAY5"/>
<evidence type="ECO:0000256" key="5">
    <source>
        <dbReference type="ARBA" id="ARBA00022723"/>
    </source>
</evidence>
<keyword evidence="8" id="KW-0067">ATP-binding</keyword>
<keyword evidence="4" id="KW-0808">Transferase</keyword>